<feature type="region of interest" description="Disordered" evidence="6">
    <location>
        <begin position="21"/>
        <end position="62"/>
    </location>
</feature>
<dbReference type="EMBL" id="RAWG01000020">
    <property type="protein sequence ID" value="RKH46623.1"/>
    <property type="molecule type" value="Genomic_DNA"/>
</dbReference>
<dbReference type="Gene3D" id="3.30.559.10">
    <property type="entry name" value="Chloramphenicol acetyltransferase-like domain"/>
    <property type="match status" value="1"/>
</dbReference>
<evidence type="ECO:0000313" key="10">
    <source>
        <dbReference type="Proteomes" id="UP000273405"/>
    </source>
</evidence>
<dbReference type="PROSITE" id="PS50075">
    <property type="entry name" value="CARRIER"/>
    <property type="match status" value="2"/>
</dbReference>
<name>A0A3A8NRA7_9BACT</name>
<dbReference type="CDD" id="cd05930">
    <property type="entry name" value="A_NRPS"/>
    <property type="match status" value="1"/>
</dbReference>
<keyword evidence="5" id="KW-0443">Lipid metabolism</keyword>
<dbReference type="GO" id="GO:0072330">
    <property type="term" value="P:monocarboxylic acid biosynthetic process"/>
    <property type="evidence" value="ECO:0007669"/>
    <property type="project" value="UniProtKB-ARBA"/>
</dbReference>
<dbReference type="SUPFAM" id="SSF52777">
    <property type="entry name" value="CoA-dependent acyltransferases"/>
    <property type="match status" value="2"/>
</dbReference>
<sequence length="1872" mass="201546">MRDTSPSRSVQLETDLLTPCFAGRELPPAPESAAPCSPCTESPRRIPGVASMPSGTSSGPSPASALSFSTLVELLRVRAQTQGDRRGFTFLLDGETDEAHLTYAELDQKARAIAAALQARGAQGQRALLLYPPGLDYIAGFFGCLYAGVIAVPIYPPDPMRLARTLPRLLAISQDAQATVALTTDFIYGMGEMLFEQAPELRELHWIATDTLDAEVAEGWRDPGVATDTRVFLQYTSGSTSSPKGVVLTHGNLLHNSKLIHSCFGHSTQSQGVIWLPPYHDMGLIGGILQPLYGGFPVTLFSPVDFLKRPMRWLEAISRYKATTSGGPNFAFDLCVRKSTPEERAKLDLGHWDLAFNGAEPIMPDTLRRFAEAFGPQGFRSEAIYPCYGLAEGTLIASGGDKRELPIQRTVDAGALKDNRVVAAQPTHKGAQTLVGSGRNLTDQRLVIAHPETGRPLPAGQVGEIRVAGPSIAQGYWGRPEQTQATFQQPLTGTDDATTFLRTGDLGFLDGGELFVTGRLKDLIIIRGRNHYPQDIERTVESSHPAIRPGCTAAFSIEQDDEERLIVVTEVDRRAVERDGVDLEALTQGIRQAVAAGHDLQAQGVVLLGPGAIPKTSSGKIQRFATRAEYTADTLEALHKSILAAPVAPVAQAPTPEAVTEAPAAPVGPDVSLLLKMLAVVQEPTARRAMVAVFLQEQAAQVLRLPTAQVDVQKPLHAYGVDSLMAVDFKSAVDAGLGIDLPLSDVLQGVSLSKLAEAVVTLLSAPRSEQASGPVAAASATGDAPLSGGQQALWFMHQLAPESAAYHVPVAVRVRAGLDANALKGAFEALVARHPALRTTFVMAATGPVQRVHAELPLDFVATDAKGWSEAQVTEHLAAEARRPFDLEKGPLLRVRLVSRAAEDHALLIAMHHIVTDFWSLAVMAEELDALYPALRLGKRPTLAAPARTYADYARWQTEMLAGARGQALEKYWREQLSGTLPVLDLPTDHPRPPAQTFNGRVHTTRLDAGITAAVKSLARDHGATPNMVLQTAFQALLHRYTGQQDFTLGVVSAGRGRAELAGITGYFVNPLVVRTRPSPMLSFTDYLAQTRQTMLGALEHQDYPFSALVDRLQPVRDQSRSPLFQVMFVYQRASKLDERGLTPFALDIPGARSTVAGLPIESLVLEHGGAQFDLTLTMGEADGELVASFEYNTDLFEAGTIERMAGHLRTLLAGIAAQPRSTLARLPLLTGTEQQQLLEGWRGPRIALGDADMLPALFAAQVARTPDHVAVLFKDAQLTYRELGERSAQLAAWLKSAGVKPGDIVGLCLERSVETLVSVLAVMAAGAAYVPIDPAYPSERVAFIMADTQAQVLLTQSWLQRTLPTGTTARTLFVDQPLEGTLSTKAATPAATVRAGDLACLVYTSGSTGQPKGVMLEHGGLANLVRSFVESYAPTAKDRMLPLTSVASASFVGEILPLLCTGGALVLPTEDEILDQEKLFQLITRHTVTIVSTVPAVIAGLNARLDELPPLRLVLSGGEALVASDVEKLLATTPVVNGYGLTETTVCTTYHRMAVEDLQGHAWVPIGRPIINTDVYVLDAERNLLPVGATGELYVGGLGLARGYWNRPELTSERFIAHPFRAGERLYRTGDRARWLPDGVLTFLSRADDQVKIRGFRIELGEVEAAVRRHPAVRDAFLMAREDSPGDKRLAAYLVFSEPGADTQPVPTHTDLNAFLAEALPPYMLPSAYVPLAALPLSPNGKVDTKALPAPEGARLASAAAYAQPQSAVERSVAAIWQAVLKVDRVGLNDNFFELGGNSLLIAQAHRRLREELGADLALVDMFKFTTVSALAQHLANKGEDSGAASQKIKDEAERRRAAQARRQQTRGRGK</sequence>
<feature type="domain" description="Carrier" evidence="8">
    <location>
        <begin position="686"/>
        <end position="763"/>
    </location>
</feature>
<dbReference type="InterPro" id="IPR020845">
    <property type="entry name" value="AMP-binding_CS"/>
</dbReference>
<dbReference type="FunFam" id="3.30.300.30:FF:000010">
    <property type="entry name" value="Enterobactin synthetase component F"/>
    <property type="match status" value="1"/>
</dbReference>
<dbReference type="CDD" id="cd05931">
    <property type="entry name" value="FAAL"/>
    <property type="match status" value="1"/>
</dbReference>
<dbReference type="SMART" id="SM00823">
    <property type="entry name" value="PKS_PP"/>
    <property type="match status" value="2"/>
</dbReference>
<dbReference type="Gene3D" id="3.30.559.30">
    <property type="entry name" value="Nonribosomal peptide synthetase, condensation domain"/>
    <property type="match status" value="1"/>
</dbReference>
<dbReference type="InterPro" id="IPR023213">
    <property type="entry name" value="CAT-like_dom_sf"/>
</dbReference>
<feature type="region of interest" description="Disordered" evidence="6">
    <location>
        <begin position="1837"/>
        <end position="1872"/>
    </location>
</feature>
<dbReference type="PANTHER" id="PTHR45527:SF1">
    <property type="entry name" value="FATTY ACID SYNTHASE"/>
    <property type="match status" value="1"/>
</dbReference>
<keyword evidence="7" id="KW-0812">Transmembrane</keyword>
<dbReference type="InterPro" id="IPR009081">
    <property type="entry name" value="PP-bd_ACP"/>
</dbReference>
<dbReference type="FunFam" id="3.40.50.12780:FF:000012">
    <property type="entry name" value="Non-ribosomal peptide synthetase"/>
    <property type="match status" value="1"/>
</dbReference>
<keyword evidence="4" id="KW-0276">Fatty acid metabolism</keyword>
<dbReference type="InterPro" id="IPR000873">
    <property type="entry name" value="AMP-dep_synth/lig_dom"/>
</dbReference>
<feature type="compositionally biased region" description="Low complexity" evidence="6">
    <location>
        <begin position="50"/>
        <end position="62"/>
    </location>
</feature>
<dbReference type="InterPro" id="IPR045851">
    <property type="entry name" value="AMP-bd_C_sf"/>
</dbReference>
<dbReference type="PROSITE" id="PS00455">
    <property type="entry name" value="AMP_BINDING"/>
    <property type="match status" value="2"/>
</dbReference>
<dbReference type="Gene3D" id="3.40.50.12780">
    <property type="entry name" value="N-terminal domain of ligase-like"/>
    <property type="match status" value="1"/>
</dbReference>
<keyword evidence="2" id="KW-0596">Phosphopantetheine</keyword>
<keyword evidence="7" id="KW-1133">Transmembrane helix</keyword>
<accession>A0A3A8NRA7</accession>
<dbReference type="InterPro" id="IPR040097">
    <property type="entry name" value="FAAL/FAAC"/>
</dbReference>
<dbReference type="InterPro" id="IPR020806">
    <property type="entry name" value="PKS_PP-bd"/>
</dbReference>
<evidence type="ECO:0000256" key="4">
    <source>
        <dbReference type="ARBA" id="ARBA00022832"/>
    </source>
</evidence>
<dbReference type="GO" id="GO:0006631">
    <property type="term" value="P:fatty acid metabolic process"/>
    <property type="evidence" value="ECO:0007669"/>
    <property type="project" value="UniProtKB-KW"/>
</dbReference>
<dbReference type="FunFam" id="2.30.38.10:FF:000001">
    <property type="entry name" value="Non-ribosomal peptide synthetase PvdI"/>
    <property type="match status" value="1"/>
</dbReference>
<dbReference type="GO" id="GO:0008610">
    <property type="term" value="P:lipid biosynthetic process"/>
    <property type="evidence" value="ECO:0007669"/>
    <property type="project" value="InterPro"/>
</dbReference>
<feature type="compositionally biased region" description="Basic residues" evidence="6">
    <location>
        <begin position="1859"/>
        <end position="1872"/>
    </location>
</feature>
<keyword evidence="3" id="KW-0597">Phosphoprotein</keyword>
<dbReference type="Pfam" id="PF13193">
    <property type="entry name" value="AMP-binding_C"/>
    <property type="match status" value="1"/>
</dbReference>
<dbReference type="Gene3D" id="3.40.50.980">
    <property type="match status" value="2"/>
</dbReference>
<evidence type="ECO:0000256" key="7">
    <source>
        <dbReference type="SAM" id="Phobius"/>
    </source>
</evidence>
<dbReference type="FunFam" id="3.40.50.980:FF:000001">
    <property type="entry name" value="Non-ribosomal peptide synthetase"/>
    <property type="match status" value="1"/>
</dbReference>
<dbReference type="NCBIfam" id="TIGR01733">
    <property type="entry name" value="AA-adenyl-dom"/>
    <property type="match status" value="1"/>
</dbReference>
<feature type="transmembrane region" description="Helical" evidence="7">
    <location>
        <begin position="135"/>
        <end position="155"/>
    </location>
</feature>
<dbReference type="Proteomes" id="UP000273405">
    <property type="component" value="Unassembled WGS sequence"/>
</dbReference>
<keyword evidence="10" id="KW-1185">Reference proteome</keyword>
<dbReference type="GO" id="GO:0071766">
    <property type="term" value="P:Actinobacterium-type cell wall biogenesis"/>
    <property type="evidence" value="ECO:0007669"/>
    <property type="project" value="UniProtKB-ARBA"/>
</dbReference>
<reference evidence="10" key="1">
    <citation type="submission" date="2018-09" db="EMBL/GenBank/DDBJ databases">
        <authorList>
            <person name="Livingstone P.G."/>
            <person name="Whitworth D.E."/>
        </authorList>
    </citation>
    <scope>NUCLEOTIDE SEQUENCE [LARGE SCALE GENOMIC DNA]</scope>
    <source>
        <strain evidence="10">CA040B</strain>
    </source>
</reference>
<keyword evidence="7" id="KW-0472">Membrane</keyword>
<dbReference type="FunFam" id="1.10.1200.10:FF:000016">
    <property type="entry name" value="Non-ribosomal peptide synthase"/>
    <property type="match status" value="1"/>
</dbReference>
<dbReference type="GO" id="GO:0031177">
    <property type="term" value="F:phosphopantetheine binding"/>
    <property type="evidence" value="ECO:0007669"/>
    <property type="project" value="InterPro"/>
</dbReference>
<dbReference type="Pfam" id="PF00550">
    <property type="entry name" value="PP-binding"/>
    <property type="match status" value="2"/>
</dbReference>
<dbReference type="InterPro" id="IPR042099">
    <property type="entry name" value="ANL_N_sf"/>
</dbReference>
<dbReference type="SUPFAM" id="SSF56801">
    <property type="entry name" value="Acetyl-CoA synthetase-like"/>
    <property type="match status" value="2"/>
</dbReference>
<dbReference type="InterPro" id="IPR025110">
    <property type="entry name" value="AMP-bd_C"/>
</dbReference>
<dbReference type="GO" id="GO:0003824">
    <property type="term" value="F:catalytic activity"/>
    <property type="evidence" value="ECO:0007669"/>
    <property type="project" value="InterPro"/>
</dbReference>
<dbReference type="GO" id="GO:0043041">
    <property type="term" value="P:amino acid activation for nonribosomal peptide biosynthetic process"/>
    <property type="evidence" value="ECO:0007669"/>
    <property type="project" value="TreeGrafter"/>
</dbReference>
<feature type="domain" description="Carrier" evidence="8">
    <location>
        <begin position="1765"/>
        <end position="1840"/>
    </location>
</feature>
<dbReference type="CDD" id="cd19531">
    <property type="entry name" value="LCL_NRPS-like"/>
    <property type="match status" value="1"/>
</dbReference>
<organism evidence="9 10">
    <name type="scientific">Corallococcus sicarius</name>
    <dbReference type="NCBI Taxonomy" id="2316726"/>
    <lineage>
        <taxon>Bacteria</taxon>
        <taxon>Pseudomonadati</taxon>
        <taxon>Myxococcota</taxon>
        <taxon>Myxococcia</taxon>
        <taxon>Myxococcales</taxon>
        <taxon>Cystobacterineae</taxon>
        <taxon>Myxococcaceae</taxon>
        <taxon>Corallococcus</taxon>
    </lineage>
</organism>
<dbReference type="InterPro" id="IPR036736">
    <property type="entry name" value="ACP-like_sf"/>
</dbReference>
<evidence type="ECO:0000256" key="2">
    <source>
        <dbReference type="ARBA" id="ARBA00022450"/>
    </source>
</evidence>
<evidence type="ECO:0000256" key="5">
    <source>
        <dbReference type="ARBA" id="ARBA00023098"/>
    </source>
</evidence>
<dbReference type="Gene3D" id="2.30.38.10">
    <property type="entry name" value="Luciferase, Domain 3"/>
    <property type="match status" value="1"/>
</dbReference>
<evidence type="ECO:0000259" key="8">
    <source>
        <dbReference type="PROSITE" id="PS50075"/>
    </source>
</evidence>
<evidence type="ECO:0000313" key="9">
    <source>
        <dbReference type="EMBL" id="RKH46623.1"/>
    </source>
</evidence>
<proteinExistence type="inferred from homology"/>
<dbReference type="Pfam" id="PF00501">
    <property type="entry name" value="AMP-binding"/>
    <property type="match status" value="2"/>
</dbReference>
<dbReference type="PANTHER" id="PTHR45527">
    <property type="entry name" value="NONRIBOSOMAL PEPTIDE SYNTHETASE"/>
    <property type="match status" value="1"/>
</dbReference>
<dbReference type="Pfam" id="PF00668">
    <property type="entry name" value="Condensation"/>
    <property type="match status" value="1"/>
</dbReference>
<evidence type="ECO:0000256" key="6">
    <source>
        <dbReference type="SAM" id="MobiDB-lite"/>
    </source>
</evidence>
<evidence type="ECO:0000256" key="1">
    <source>
        <dbReference type="ARBA" id="ARBA00006432"/>
    </source>
</evidence>
<dbReference type="SUPFAM" id="SSF47336">
    <property type="entry name" value="ACP-like"/>
    <property type="match status" value="2"/>
</dbReference>
<gene>
    <name evidence="9" type="ORF">D7X12_04880</name>
</gene>
<protein>
    <submittedName>
        <fullName evidence="9">Amino acid adenylation domain-containing protein</fullName>
    </submittedName>
</protein>
<dbReference type="FunFam" id="3.40.50.12780:FF:000013">
    <property type="entry name" value="Long-chain-fatty-acid--AMP ligase FadD32"/>
    <property type="match status" value="1"/>
</dbReference>
<comment type="similarity">
    <text evidence="1">Belongs to the ATP-dependent AMP-binding enzyme family.</text>
</comment>
<dbReference type="InterPro" id="IPR010071">
    <property type="entry name" value="AA_adenyl_dom"/>
</dbReference>
<dbReference type="GO" id="GO:0005737">
    <property type="term" value="C:cytoplasm"/>
    <property type="evidence" value="ECO:0007669"/>
    <property type="project" value="TreeGrafter"/>
</dbReference>
<evidence type="ECO:0000256" key="3">
    <source>
        <dbReference type="ARBA" id="ARBA00022553"/>
    </source>
</evidence>
<comment type="caution">
    <text evidence="9">The sequence shown here is derived from an EMBL/GenBank/DDBJ whole genome shotgun (WGS) entry which is preliminary data.</text>
</comment>
<dbReference type="Gene3D" id="3.30.300.30">
    <property type="match status" value="2"/>
</dbReference>
<dbReference type="GO" id="GO:0044550">
    <property type="term" value="P:secondary metabolite biosynthetic process"/>
    <property type="evidence" value="ECO:0007669"/>
    <property type="project" value="UniProtKB-ARBA"/>
</dbReference>
<dbReference type="InterPro" id="IPR001242">
    <property type="entry name" value="Condensation_dom"/>
</dbReference>
<feature type="compositionally biased region" description="Basic and acidic residues" evidence="6">
    <location>
        <begin position="1849"/>
        <end position="1858"/>
    </location>
</feature>
<dbReference type="Gene3D" id="1.10.1200.10">
    <property type="entry name" value="ACP-like"/>
    <property type="match status" value="2"/>
</dbReference>
<dbReference type="Pfam" id="PF23024">
    <property type="entry name" value="AMP-dom_DIP2-like"/>
    <property type="match status" value="1"/>
</dbReference>